<dbReference type="EMBL" id="AM482490">
    <property type="protein sequence ID" value="CAN81831.1"/>
    <property type="molecule type" value="Genomic_DNA"/>
</dbReference>
<organism evidence="1">
    <name type="scientific">Vitis vinifera</name>
    <name type="common">Grape</name>
    <dbReference type="NCBI Taxonomy" id="29760"/>
    <lineage>
        <taxon>Eukaryota</taxon>
        <taxon>Viridiplantae</taxon>
        <taxon>Streptophyta</taxon>
        <taxon>Embryophyta</taxon>
        <taxon>Tracheophyta</taxon>
        <taxon>Spermatophyta</taxon>
        <taxon>Magnoliopsida</taxon>
        <taxon>eudicotyledons</taxon>
        <taxon>Gunneridae</taxon>
        <taxon>Pentapetalae</taxon>
        <taxon>rosids</taxon>
        <taxon>Vitales</taxon>
        <taxon>Vitaceae</taxon>
        <taxon>Viteae</taxon>
        <taxon>Vitis</taxon>
    </lineage>
</organism>
<accession>A5C4Y4</accession>
<reference evidence="1" key="1">
    <citation type="journal article" date="2007" name="PLoS ONE">
        <title>The first genome sequence of an elite grapevine cultivar (Pinot noir Vitis vinifera L.): coping with a highly heterozygous genome.</title>
        <authorList>
            <person name="Velasco R."/>
            <person name="Zharkikh A."/>
            <person name="Troggio M."/>
            <person name="Cartwright D.A."/>
            <person name="Cestaro A."/>
            <person name="Pruss D."/>
            <person name="Pindo M."/>
            <person name="FitzGerald L.M."/>
            <person name="Vezzulli S."/>
            <person name="Reid J."/>
            <person name="Malacarne G."/>
            <person name="Iliev D."/>
            <person name="Coppola G."/>
            <person name="Wardell B."/>
            <person name="Micheletti D."/>
            <person name="Macalma T."/>
            <person name="Facci M."/>
            <person name="Mitchell J.T."/>
            <person name="Perazzolli M."/>
            <person name="Eldredge G."/>
            <person name="Gatto P."/>
            <person name="Oyzerski R."/>
            <person name="Moretto M."/>
            <person name="Gutin N."/>
            <person name="Stefanini M."/>
            <person name="Chen Y."/>
            <person name="Segala C."/>
            <person name="Davenport C."/>
            <person name="Dematte L."/>
            <person name="Mraz A."/>
            <person name="Battilana J."/>
            <person name="Stormo K."/>
            <person name="Costa F."/>
            <person name="Tao Q."/>
            <person name="Si-Ammour A."/>
            <person name="Harkins T."/>
            <person name="Lackey A."/>
            <person name="Perbost C."/>
            <person name="Taillon B."/>
            <person name="Stella A."/>
            <person name="Solovyev V."/>
            <person name="Fawcett J.A."/>
            <person name="Sterck L."/>
            <person name="Vandepoele K."/>
            <person name="Grando S.M."/>
            <person name="Toppo S."/>
            <person name="Moser C."/>
            <person name="Lanchbury J."/>
            <person name="Bogden R."/>
            <person name="Skolnick M."/>
            <person name="Sgaramella V."/>
            <person name="Bhatnagar S.K."/>
            <person name="Fontana P."/>
            <person name="Gutin A."/>
            <person name="Van de Peer Y."/>
            <person name="Salamini F."/>
            <person name="Viola R."/>
        </authorList>
    </citation>
    <scope>NUCLEOTIDE SEQUENCE</scope>
</reference>
<proteinExistence type="predicted"/>
<evidence type="ECO:0000313" key="1">
    <source>
        <dbReference type="EMBL" id="CAN81831.1"/>
    </source>
</evidence>
<sequence length="161" mass="17670">MGRSCTYESLGGKQGKPGGFVVQTPGAKCGDRGQVMRAPRIGVTKGFGHVYLGKLNRPPLLSDDMGRRMRDIRVEQRWTGARCKISEWNGGGQAPDVRYPSGTSADRIPDMRYSGGIRENFRPGEMRDATCRKEPNPQWVVVQAVEGSSGQLHDHLVGSKI</sequence>
<name>A5C4Y4_VITVI</name>
<dbReference type="AlphaFoldDB" id="A5C4Y4"/>
<gene>
    <name evidence="1" type="ORF">VITISV_019623</name>
</gene>
<protein>
    <submittedName>
        <fullName evidence="1">Uncharacterized protein</fullName>
    </submittedName>
</protein>